<name>A0A0V8QF13_9FIRM</name>
<dbReference type="AlphaFoldDB" id="A0A0V8QF13"/>
<evidence type="ECO:0000313" key="1">
    <source>
        <dbReference type="EMBL" id="KSV59140.1"/>
    </source>
</evidence>
<dbReference type="Proteomes" id="UP000054874">
    <property type="component" value="Unassembled WGS sequence"/>
</dbReference>
<gene>
    <name evidence="1" type="ORF">ASU35_10295</name>
</gene>
<evidence type="ECO:0000313" key="2">
    <source>
        <dbReference type="Proteomes" id="UP000054874"/>
    </source>
</evidence>
<comment type="caution">
    <text evidence="1">The sequence shown here is derived from an EMBL/GenBank/DDBJ whole genome shotgun (WGS) entry which is preliminary data.</text>
</comment>
<proteinExistence type="predicted"/>
<accession>A0A0V8QF13</accession>
<dbReference type="EMBL" id="LNAM01000152">
    <property type="protein sequence ID" value="KSV59140.1"/>
    <property type="molecule type" value="Genomic_DNA"/>
</dbReference>
<reference evidence="1 2" key="1">
    <citation type="submission" date="2015-11" db="EMBL/GenBank/DDBJ databases">
        <title>Butyribacter intestini gen. nov., sp. nov., a butyric acid-producing bacterium of the family Lachnospiraceae isolated from the human faeces.</title>
        <authorList>
            <person name="Zou Y."/>
            <person name="Xue W."/>
            <person name="Luo G."/>
            <person name="Lv M."/>
        </authorList>
    </citation>
    <scope>NUCLEOTIDE SEQUENCE [LARGE SCALE GENOMIC DNA]</scope>
    <source>
        <strain evidence="1 2">ACET-33324</strain>
    </source>
</reference>
<dbReference type="RefSeq" id="WP_058352611.1">
    <property type="nucleotide sequence ID" value="NZ_CABMMD010000152.1"/>
</dbReference>
<sequence>MVKQSELIRGKVYVINFIPYLYVGRGSVQCISISGERMYNDVLLWAKVFNDKAVQLQDLLEYANSKNFEYFFMIQRPRELEYELDPVLGNLTVEVPDTLEGRCVVFHNNSTKNNTKCIEAFFNSR</sequence>
<dbReference type="STRING" id="290052.ASU35_10295"/>
<keyword evidence="2" id="KW-1185">Reference proteome</keyword>
<organism evidence="1 2">
    <name type="scientific">Acetivibrio ethanolgignens</name>
    <dbReference type="NCBI Taxonomy" id="290052"/>
    <lineage>
        <taxon>Bacteria</taxon>
        <taxon>Bacillati</taxon>
        <taxon>Bacillota</taxon>
        <taxon>Clostridia</taxon>
        <taxon>Eubacteriales</taxon>
        <taxon>Oscillospiraceae</taxon>
        <taxon>Acetivibrio</taxon>
    </lineage>
</organism>
<protein>
    <submittedName>
        <fullName evidence="1">Uncharacterized protein</fullName>
    </submittedName>
</protein>